<dbReference type="Gene3D" id="1.10.20.10">
    <property type="entry name" value="Histone, subunit A"/>
    <property type="match status" value="1"/>
</dbReference>
<proteinExistence type="predicted"/>
<protein>
    <submittedName>
        <fullName evidence="1">Uncharacterized protein</fullName>
    </submittedName>
</protein>
<dbReference type="SUPFAM" id="SSF47113">
    <property type="entry name" value="Histone-fold"/>
    <property type="match status" value="1"/>
</dbReference>
<dbReference type="InterPro" id="IPR009072">
    <property type="entry name" value="Histone-fold"/>
</dbReference>
<gene>
    <name evidence="1" type="ORF">SY89_00655</name>
</gene>
<sequence>MSNLIVKAAVKEYLDEKNVASDFYGALDEEVEELLEDAARRAEENDRKTVQPRDL</sequence>
<dbReference type="STRING" id="699431.SY89_00655"/>
<organism evidence="1 2">
    <name type="scientific">Halolamina pelagica</name>
    <dbReference type="NCBI Taxonomy" id="699431"/>
    <lineage>
        <taxon>Archaea</taxon>
        <taxon>Methanobacteriati</taxon>
        <taxon>Methanobacteriota</taxon>
        <taxon>Stenosarchaea group</taxon>
        <taxon>Halobacteria</taxon>
        <taxon>Halobacteriales</taxon>
        <taxon>Haloferacaceae</taxon>
    </lineage>
</organism>
<comment type="caution">
    <text evidence="1">The sequence shown here is derived from an EMBL/GenBank/DDBJ whole genome shotgun (WGS) entry which is preliminary data.</text>
</comment>
<dbReference type="GO" id="GO:0046982">
    <property type="term" value="F:protein heterodimerization activity"/>
    <property type="evidence" value="ECO:0007669"/>
    <property type="project" value="InterPro"/>
</dbReference>
<keyword evidence="2" id="KW-1185">Reference proteome</keyword>
<dbReference type="RefSeq" id="WP_049981520.1">
    <property type="nucleotide sequence ID" value="NZ_FOXI01000003.1"/>
</dbReference>
<name>A0A0P7GMZ7_9EURY</name>
<dbReference type="AlphaFoldDB" id="A0A0P7GMZ7"/>
<accession>A0A0P7GMZ7</accession>
<evidence type="ECO:0000313" key="1">
    <source>
        <dbReference type="EMBL" id="KPN29935.1"/>
    </source>
</evidence>
<reference evidence="2" key="1">
    <citation type="submission" date="2013-11" db="EMBL/GenBank/DDBJ databases">
        <authorList>
            <person name="Hoang H.T."/>
            <person name="Killian M.L."/>
            <person name="Madson D.M."/>
            <person name="Arruda P.H.E."/>
            <person name="Sun D."/>
            <person name="Schwartz K.J."/>
            <person name="Yoon K."/>
        </authorList>
    </citation>
    <scope>NUCLEOTIDE SEQUENCE [LARGE SCALE GENOMIC DNA]</scope>
    <source>
        <strain evidence="2">CDK2</strain>
    </source>
</reference>
<dbReference type="PATRIC" id="fig|699431.3.peg.676"/>
<evidence type="ECO:0000313" key="2">
    <source>
        <dbReference type="Proteomes" id="UP000050535"/>
    </source>
</evidence>
<dbReference type="Proteomes" id="UP000050535">
    <property type="component" value="Unassembled WGS sequence"/>
</dbReference>
<dbReference type="EMBL" id="LGUC01000001">
    <property type="protein sequence ID" value="KPN29935.1"/>
    <property type="molecule type" value="Genomic_DNA"/>
</dbReference>